<accession>A0A829GE42</accession>
<protein>
    <recommendedName>
        <fullName evidence="2">WxL domain-containing protein</fullName>
    </recommendedName>
</protein>
<evidence type="ECO:0000256" key="1">
    <source>
        <dbReference type="SAM" id="MobiDB-lite"/>
    </source>
</evidence>
<proteinExistence type="predicted"/>
<evidence type="ECO:0000313" key="4">
    <source>
        <dbReference type="Proteomes" id="UP000014316"/>
    </source>
</evidence>
<feature type="domain" description="WxL" evidence="2">
    <location>
        <begin position="2"/>
        <end position="40"/>
    </location>
</feature>
<dbReference type="InterPro" id="IPR027994">
    <property type="entry name" value="WxL_dom"/>
</dbReference>
<dbReference type="Pfam" id="PF13731">
    <property type="entry name" value="WxL"/>
    <property type="match status" value="1"/>
</dbReference>
<dbReference type="EMBL" id="ANJW01000650">
    <property type="protein sequence ID" value="EPC52366.1"/>
    <property type="molecule type" value="Genomic_DNA"/>
</dbReference>
<comment type="caution">
    <text evidence="3">The sequence shown here is derived from an EMBL/GenBank/DDBJ whole genome shotgun (WGS) entry which is preliminary data.</text>
</comment>
<gene>
    <name evidence="3" type="ORF">Lpp123_10876</name>
</gene>
<evidence type="ECO:0000259" key="2">
    <source>
        <dbReference type="Pfam" id="PF13731"/>
    </source>
</evidence>
<name>A0A829GE42_LACPA</name>
<sequence>MNFGDNDSGATSVGLHVPASTPRYQTRYHTTLTWNLSLLP</sequence>
<evidence type="ECO:0000313" key="3">
    <source>
        <dbReference type="EMBL" id="EPC52366.1"/>
    </source>
</evidence>
<reference evidence="3 4" key="1">
    <citation type="journal article" date="2013" name="PLoS ONE">
        <title>Lactobacillus paracasei comparative genomics: towards species pan-genome definition and exploitation of diversity.</title>
        <authorList>
            <person name="Smokvina T."/>
            <person name="Wels M."/>
            <person name="Polka J."/>
            <person name="Chervaux C."/>
            <person name="Brisse S."/>
            <person name="Boekhorst J."/>
            <person name="van Hylckama Vlieg J.E."/>
            <person name="Siezen R.J."/>
        </authorList>
    </citation>
    <scope>NUCLEOTIDE SEQUENCE [LARGE SCALE GENOMIC DNA]</scope>
    <source>
        <strain evidence="3 4">Lpp123</strain>
    </source>
</reference>
<organism evidence="3 4">
    <name type="scientific">Lacticaseibacillus paracasei subsp. paracasei Lpp123</name>
    <dbReference type="NCBI Taxonomy" id="1256201"/>
    <lineage>
        <taxon>Bacteria</taxon>
        <taxon>Bacillati</taxon>
        <taxon>Bacillota</taxon>
        <taxon>Bacilli</taxon>
        <taxon>Lactobacillales</taxon>
        <taxon>Lactobacillaceae</taxon>
        <taxon>Lacticaseibacillus</taxon>
    </lineage>
</organism>
<dbReference type="Proteomes" id="UP000014316">
    <property type="component" value="Unassembled WGS sequence"/>
</dbReference>
<feature type="region of interest" description="Disordered" evidence="1">
    <location>
        <begin position="1"/>
        <end position="20"/>
    </location>
</feature>
<dbReference type="AlphaFoldDB" id="A0A829GE42"/>